<dbReference type="AlphaFoldDB" id="A0A195B715"/>
<organism evidence="1 2">
    <name type="scientific">Atta colombica</name>
    <dbReference type="NCBI Taxonomy" id="520822"/>
    <lineage>
        <taxon>Eukaryota</taxon>
        <taxon>Metazoa</taxon>
        <taxon>Ecdysozoa</taxon>
        <taxon>Arthropoda</taxon>
        <taxon>Hexapoda</taxon>
        <taxon>Insecta</taxon>
        <taxon>Pterygota</taxon>
        <taxon>Neoptera</taxon>
        <taxon>Endopterygota</taxon>
        <taxon>Hymenoptera</taxon>
        <taxon>Apocrita</taxon>
        <taxon>Aculeata</taxon>
        <taxon>Formicoidea</taxon>
        <taxon>Formicidae</taxon>
        <taxon>Myrmicinae</taxon>
        <taxon>Atta</taxon>
    </lineage>
</organism>
<protein>
    <submittedName>
        <fullName evidence="1">Uncharacterized protein</fullName>
    </submittedName>
</protein>
<gene>
    <name evidence="1" type="ORF">ALC53_09576</name>
</gene>
<evidence type="ECO:0000313" key="1">
    <source>
        <dbReference type="EMBL" id="KYM80050.1"/>
    </source>
</evidence>
<name>A0A195B715_9HYME</name>
<sequence length="110" mass="13289">MRDDSSRGSRRLFRLKHARTNGTVDVLASTGPRWQKLRRAWINACRGIYVEGERYEERKMVRVRAYVISNWRQPPCPRIRHCSEYYVYLPGRCIIDRESIRSMRVDRSEW</sequence>
<reference evidence="1 2" key="1">
    <citation type="submission" date="2015-09" db="EMBL/GenBank/DDBJ databases">
        <title>Atta colombica WGS genome.</title>
        <authorList>
            <person name="Nygaard S."/>
            <person name="Hu H."/>
            <person name="Boomsma J."/>
            <person name="Zhang G."/>
        </authorList>
    </citation>
    <scope>NUCLEOTIDE SEQUENCE [LARGE SCALE GENOMIC DNA]</scope>
    <source>
        <strain evidence="1">Treedump-2</strain>
        <tissue evidence="1">Whole body</tissue>
    </source>
</reference>
<dbReference type="EMBL" id="KQ976579">
    <property type="protein sequence ID" value="KYM80050.1"/>
    <property type="molecule type" value="Genomic_DNA"/>
</dbReference>
<proteinExistence type="predicted"/>
<keyword evidence="2" id="KW-1185">Reference proteome</keyword>
<evidence type="ECO:0000313" key="2">
    <source>
        <dbReference type="Proteomes" id="UP000078540"/>
    </source>
</evidence>
<dbReference type="Proteomes" id="UP000078540">
    <property type="component" value="Unassembled WGS sequence"/>
</dbReference>
<accession>A0A195B715</accession>